<feature type="non-terminal residue" evidence="3">
    <location>
        <position position="1"/>
    </location>
</feature>
<feature type="compositionally biased region" description="Polar residues" evidence="1">
    <location>
        <begin position="262"/>
        <end position="276"/>
    </location>
</feature>
<comment type="caution">
    <text evidence="3">The sequence shown here is derived from an EMBL/GenBank/DDBJ whole genome shotgun (WGS) entry which is preliminary data.</text>
</comment>
<feature type="compositionally biased region" description="Basic and acidic residues" evidence="1">
    <location>
        <begin position="236"/>
        <end position="253"/>
    </location>
</feature>
<feature type="domain" description="Retrotransposon gag" evidence="2">
    <location>
        <begin position="72"/>
        <end position="160"/>
    </location>
</feature>
<feature type="non-terminal residue" evidence="3">
    <location>
        <position position="276"/>
    </location>
</feature>
<dbReference type="EMBL" id="CACSLK010023397">
    <property type="protein sequence ID" value="CAA0822337.1"/>
    <property type="molecule type" value="Genomic_DNA"/>
</dbReference>
<evidence type="ECO:0000256" key="1">
    <source>
        <dbReference type="SAM" id="MobiDB-lite"/>
    </source>
</evidence>
<evidence type="ECO:0000313" key="3">
    <source>
        <dbReference type="EMBL" id="CAA0822337.1"/>
    </source>
</evidence>
<dbReference type="PANTHER" id="PTHR33223:SF10">
    <property type="entry name" value="AMINOTRANSFERASE-LIKE PLANT MOBILE DOMAIN-CONTAINING PROTEIN"/>
    <property type="match status" value="1"/>
</dbReference>
<organism evidence="3 4">
    <name type="scientific">Striga hermonthica</name>
    <name type="common">Purple witchweed</name>
    <name type="synonym">Buchnera hermonthica</name>
    <dbReference type="NCBI Taxonomy" id="68872"/>
    <lineage>
        <taxon>Eukaryota</taxon>
        <taxon>Viridiplantae</taxon>
        <taxon>Streptophyta</taxon>
        <taxon>Embryophyta</taxon>
        <taxon>Tracheophyta</taxon>
        <taxon>Spermatophyta</taxon>
        <taxon>Magnoliopsida</taxon>
        <taxon>eudicotyledons</taxon>
        <taxon>Gunneridae</taxon>
        <taxon>Pentapetalae</taxon>
        <taxon>asterids</taxon>
        <taxon>lamiids</taxon>
        <taxon>Lamiales</taxon>
        <taxon>Orobanchaceae</taxon>
        <taxon>Buchnereae</taxon>
        <taxon>Striga</taxon>
    </lineage>
</organism>
<dbReference type="OrthoDB" id="913711at2759"/>
<protein>
    <recommendedName>
        <fullName evidence="2">Retrotransposon gag domain-containing protein</fullName>
    </recommendedName>
</protein>
<name>A0A9N7N756_STRHE</name>
<evidence type="ECO:0000259" key="2">
    <source>
        <dbReference type="Pfam" id="PF03732"/>
    </source>
</evidence>
<dbReference type="AlphaFoldDB" id="A0A9N7N756"/>
<feature type="region of interest" description="Disordered" evidence="1">
    <location>
        <begin position="205"/>
        <end position="276"/>
    </location>
</feature>
<dbReference type="Pfam" id="PF03732">
    <property type="entry name" value="Retrotrans_gag"/>
    <property type="match status" value="1"/>
</dbReference>
<accession>A0A9N7N756</accession>
<evidence type="ECO:0000313" key="4">
    <source>
        <dbReference type="Proteomes" id="UP001153555"/>
    </source>
</evidence>
<reference evidence="3" key="1">
    <citation type="submission" date="2019-12" db="EMBL/GenBank/DDBJ databases">
        <authorList>
            <person name="Scholes J."/>
        </authorList>
    </citation>
    <scope>NUCLEOTIDE SEQUENCE</scope>
</reference>
<keyword evidence="4" id="KW-1185">Reference proteome</keyword>
<dbReference type="PANTHER" id="PTHR33223">
    <property type="entry name" value="CCHC-TYPE DOMAIN-CONTAINING PROTEIN"/>
    <property type="match status" value="1"/>
</dbReference>
<gene>
    <name evidence="3" type="ORF">SHERM_19817</name>
</gene>
<proteinExistence type="predicted"/>
<dbReference type="InterPro" id="IPR005162">
    <property type="entry name" value="Retrotrans_gag_dom"/>
</dbReference>
<dbReference type="Proteomes" id="UP001153555">
    <property type="component" value="Unassembled WGS sequence"/>
</dbReference>
<sequence>LQQLQEKVEGKPDRRARGHPFSREILVALLPASFREINLIFDGSSDPSRYVRPFENMSVLHGYSDPVSCRAFLSTLRGGALDWFHQLAPGSIRDFEDFAGQLTNQYSSAVAQEKTYSTLMAMRQGEKESLRKYVARYNQMCLEVPTAGDEVKAGGLIRSLRPGPCRTSFAKTPARTYNEVLQRCKKYINLEETKAEFAKLEEVVKPEQGKGRLSSPRRGSSRKNSPKVGSSKKLSPRREGRNPFRWGREDRWQGRPRLPNGQRYNNFTPINAQVGE</sequence>